<sequence>MSNTIPENVPPNPTPDDGPGPLEKEKEVEGIRAAQLRKIFTIALSKSIKNCSYENFSRCFPTPARYAPGILRGAWQQMCEFWERLAKKEYEDILKERNVVQSLNQLDILTKEAEERRGEAPPGENPISYASSGSLGDEMLMNTRPSTLPPDVIITAQLTPLLVAAQQRLTSRISEVQSENAGLMSTIEDQRREIEQLLKVLESGLGHLEGAVEVVNTGRKLVMKDTGLSEEDQSERR</sequence>
<keyword evidence="13" id="KW-1185">Reference proteome</keyword>
<feature type="compositionally biased region" description="Pro residues" evidence="11">
    <location>
        <begin position="8"/>
        <end position="18"/>
    </location>
</feature>
<evidence type="ECO:0000256" key="10">
    <source>
        <dbReference type="SAM" id="Coils"/>
    </source>
</evidence>
<evidence type="ECO:0000256" key="7">
    <source>
        <dbReference type="ARBA" id="ARBA00023242"/>
    </source>
</evidence>
<evidence type="ECO:0000256" key="5">
    <source>
        <dbReference type="ARBA" id="ARBA00022776"/>
    </source>
</evidence>
<feature type="region of interest" description="Disordered" evidence="11">
    <location>
        <begin position="114"/>
        <end position="133"/>
    </location>
</feature>
<evidence type="ECO:0000256" key="3">
    <source>
        <dbReference type="ARBA" id="ARBA00022454"/>
    </source>
</evidence>
<organism evidence="12 13">
    <name type="scientific">Discina gigas</name>
    <dbReference type="NCBI Taxonomy" id="1032678"/>
    <lineage>
        <taxon>Eukaryota</taxon>
        <taxon>Fungi</taxon>
        <taxon>Dikarya</taxon>
        <taxon>Ascomycota</taxon>
        <taxon>Pezizomycotina</taxon>
        <taxon>Pezizomycetes</taxon>
        <taxon>Pezizales</taxon>
        <taxon>Discinaceae</taxon>
        <taxon>Discina</taxon>
    </lineage>
</organism>
<keyword evidence="10" id="KW-0175">Coiled coil</keyword>
<keyword evidence="6" id="KW-0995">Kinetochore</keyword>
<evidence type="ECO:0000256" key="4">
    <source>
        <dbReference type="ARBA" id="ARBA00022618"/>
    </source>
</evidence>
<reference evidence="12 13" key="1">
    <citation type="submission" date="2024-02" db="EMBL/GenBank/DDBJ databases">
        <title>Discinaceae phylogenomics.</title>
        <authorList>
            <person name="Dirks A.C."/>
            <person name="James T.Y."/>
        </authorList>
    </citation>
    <scope>NUCLEOTIDE SEQUENCE [LARGE SCALE GENOMIC DNA]</scope>
    <source>
        <strain evidence="12 13">ACD0624</strain>
    </source>
</reference>
<keyword evidence="9" id="KW-0137">Centromere</keyword>
<keyword evidence="7" id="KW-0539">Nucleus</keyword>
<keyword evidence="8" id="KW-0131">Cell cycle</keyword>
<dbReference type="Pfam" id="PF03980">
    <property type="entry name" value="Nnf1"/>
    <property type="match status" value="1"/>
</dbReference>
<keyword evidence="5" id="KW-0498">Mitosis</keyword>
<evidence type="ECO:0000256" key="1">
    <source>
        <dbReference type="ARBA" id="ARBA00004123"/>
    </source>
</evidence>
<keyword evidence="3" id="KW-0158">Chromosome</keyword>
<evidence type="ECO:0000256" key="8">
    <source>
        <dbReference type="ARBA" id="ARBA00023306"/>
    </source>
</evidence>
<comment type="caution">
    <text evidence="12">The sequence shown here is derived from an EMBL/GenBank/DDBJ whole genome shotgun (WGS) entry which is preliminary data.</text>
</comment>
<feature type="coiled-coil region" evidence="10">
    <location>
        <begin position="173"/>
        <end position="200"/>
    </location>
</feature>
<name>A0ABR3GT71_9PEZI</name>
<evidence type="ECO:0000313" key="13">
    <source>
        <dbReference type="Proteomes" id="UP001447188"/>
    </source>
</evidence>
<evidence type="ECO:0000256" key="9">
    <source>
        <dbReference type="ARBA" id="ARBA00023328"/>
    </source>
</evidence>
<dbReference type="EMBL" id="JBBBZM010000014">
    <property type="protein sequence ID" value="KAL0639119.1"/>
    <property type="molecule type" value="Genomic_DNA"/>
</dbReference>
<dbReference type="PANTHER" id="PTHR15459:SF3">
    <property type="entry name" value="POLYAMINE-MODULATED FACTOR 1"/>
    <property type="match status" value="1"/>
</dbReference>
<evidence type="ECO:0000256" key="2">
    <source>
        <dbReference type="ARBA" id="ARBA00004629"/>
    </source>
</evidence>
<gene>
    <name evidence="12" type="ORF">Q9L58_001802</name>
</gene>
<dbReference type="Proteomes" id="UP001447188">
    <property type="component" value="Unassembled WGS sequence"/>
</dbReference>
<feature type="region of interest" description="Disordered" evidence="11">
    <location>
        <begin position="1"/>
        <end position="27"/>
    </location>
</feature>
<dbReference type="PANTHER" id="PTHR15459">
    <property type="entry name" value="POLYAMINE-MODULATED FACTOR 1"/>
    <property type="match status" value="1"/>
</dbReference>
<keyword evidence="4" id="KW-0132">Cell division</keyword>
<protein>
    <recommendedName>
        <fullName evidence="14">Nnf1</fullName>
    </recommendedName>
</protein>
<proteinExistence type="predicted"/>
<evidence type="ECO:0000256" key="11">
    <source>
        <dbReference type="SAM" id="MobiDB-lite"/>
    </source>
</evidence>
<dbReference type="InterPro" id="IPR007128">
    <property type="entry name" value="PMF1/Nnf1"/>
</dbReference>
<evidence type="ECO:0000256" key="6">
    <source>
        <dbReference type="ARBA" id="ARBA00022838"/>
    </source>
</evidence>
<accession>A0ABR3GT71</accession>
<evidence type="ECO:0008006" key="14">
    <source>
        <dbReference type="Google" id="ProtNLM"/>
    </source>
</evidence>
<evidence type="ECO:0000313" key="12">
    <source>
        <dbReference type="EMBL" id="KAL0639119.1"/>
    </source>
</evidence>
<comment type="subcellular location">
    <subcellularLocation>
        <location evidence="2">Chromosome</location>
        <location evidence="2">Centromere</location>
        <location evidence="2">Kinetochore</location>
    </subcellularLocation>
    <subcellularLocation>
        <location evidence="1">Nucleus</location>
    </subcellularLocation>
</comment>